<dbReference type="AlphaFoldDB" id="A0A6N8SBL0"/>
<keyword evidence="21" id="KW-1185">Reference proteome</keyword>
<dbReference type="InterPro" id="IPR041616">
    <property type="entry name" value="PheRS_beta_core"/>
</dbReference>
<dbReference type="NCBIfam" id="NF045760">
    <property type="entry name" value="YtpR"/>
    <property type="match status" value="1"/>
</dbReference>
<evidence type="ECO:0000256" key="16">
    <source>
        <dbReference type="PROSITE-ProRule" id="PRU00209"/>
    </source>
</evidence>
<evidence type="ECO:0000256" key="15">
    <source>
        <dbReference type="HAMAP-Rule" id="MF_00283"/>
    </source>
</evidence>
<dbReference type="Proteomes" id="UP000435802">
    <property type="component" value="Unassembled WGS sequence"/>
</dbReference>
<dbReference type="SMART" id="SM00874">
    <property type="entry name" value="B5"/>
    <property type="match status" value="1"/>
</dbReference>
<dbReference type="Pfam" id="PF01588">
    <property type="entry name" value="tRNA_bind"/>
    <property type="match status" value="1"/>
</dbReference>
<feature type="binding site" evidence="15">
    <location>
        <position position="464"/>
    </location>
    <ligand>
        <name>Mg(2+)</name>
        <dbReference type="ChEBI" id="CHEBI:18420"/>
        <note>shared with alpha subunit</note>
    </ligand>
</feature>
<evidence type="ECO:0000256" key="10">
    <source>
        <dbReference type="ARBA" id="ARBA00022842"/>
    </source>
</evidence>
<keyword evidence="13 15" id="KW-0030">Aminoacyl-tRNA synthetase</keyword>
<feature type="binding site" evidence="15">
    <location>
        <position position="460"/>
    </location>
    <ligand>
        <name>Mg(2+)</name>
        <dbReference type="ChEBI" id="CHEBI:18420"/>
        <note>shared with alpha subunit</note>
    </ligand>
</feature>
<dbReference type="Gene3D" id="3.50.40.10">
    <property type="entry name" value="Phenylalanyl-trna Synthetase, Chain B, domain 3"/>
    <property type="match status" value="1"/>
</dbReference>
<dbReference type="GO" id="GO:0005524">
    <property type="term" value="F:ATP binding"/>
    <property type="evidence" value="ECO:0007669"/>
    <property type="project" value="UniProtKB-UniRule"/>
</dbReference>
<name>A0A6N8SBL0_9HYPH</name>
<evidence type="ECO:0000256" key="5">
    <source>
        <dbReference type="ARBA" id="ARBA00022555"/>
    </source>
</evidence>
<evidence type="ECO:0000256" key="3">
    <source>
        <dbReference type="ARBA" id="ARBA00011209"/>
    </source>
</evidence>
<dbReference type="RefSeq" id="WP_160857890.1">
    <property type="nucleotide sequence ID" value="NZ_WUMK01000002.1"/>
</dbReference>
<dbReference type="PROSITE" id="PS51483">
    <property type="entry name" value="B5"/>
    <property type="match status" value="1"/>
</dbReference>
<dbReference type="CDD" id="cd02796">
    <property type="entry name" value="tRNA_bind_bactPheRS"/>
    <property type="match status" value="1"/>
</dbReference>
<dbReference type="FunFam" id="3.30.70.380:FF:000001">
    <property type="entry name" value="Phenylalanine--tRNA ligase beta subunit"/>
    <property type="match status" value="1"/>
</dbReference>
<evidence type="ECO:0000256" key="12">
    <source>
        <dbReference type="ARBA" id="ARBA00022917"/>
    </source>
</evidence>
<feature type="binding site" evidence="15">
    <location>
        <position position="463"/>
    </location>
    <ligand>
        <name>Mg(2+)</name>
        <dbReference type="ChEBI" id="CHEBI:18420"/>
        <note>shared with alpha subunit</note>
    </ligand>
</feature>
<keyword evidence="4 15" id="KW-0963">Cytoplasm</keyword>
<dbReference type="EC" id="6.1.1.20" evidence="15"/>
<dbReference type="InterPro" id="IPR009061">
    <property type="entry name" value="DNA-bd_dom_put_sf"/>
</dbReference>
<dbReference type="EMBL" id="WUMK01000002">
    <property type="protein sequence ID" value="MXN44938.1"/>
    <property type="molecule type" value="Genomic_DNA"/>
</dbReference>
<dbReference type="InterPro" id="IPR033714">
    <property type="entry name" value="tRNA_bind_bactPheRS"/>
</dbReference>
<evidence type="ECO:0000256" key="9">
    <source>
        <dbReference type="ARBA" id="ARBA00022840"/>
    </source>
</evidence>
<dbReference type="PANTHER" id="PTHR10947:SF0">
    <property type="entry name" value="PHENYLALANINE--TRNA LIGASE BETA SUBUNIT"/>
    <property type="match status" value="1"/>
</dbReference>
<comment type="caution">
    <text evidence="20">The sequence shown here is derived from an EMBL/GenBank/DDBJ whole genome shotgun (WGS) entry which is preliminary data.</text>
</comment>
<feature type="domain" description="FDX-ACB" evidence="18">
    <location>
        <begin position="714"/>
        <end position="807"/>
    </location>
</feature>
<keyword evidence="10 15" id="KW-0460">Magnesium</keyword>
<dbReference type="InterPro" id="IPR004532">
    <property type="entry name" value="Phe-tRNA-ligase_IIc_bsu_bact"/>
</dbReference>
<dbReference type="CDD" id="cd00769">
    <property type="entry name" value="PheRS_beta_core"/>
    <property type="match status" value="1"/>
</dbReference>
<dbReference type="PROSITE" id="PS51447">
    <property type="entry name" value="FDX_ACB"/>
    <property type="match status" value="1"/>
</dbReference>
<dbReference type="SUPFAM" id="SSF46955">
    <property type="entry name" value="Putative DNA-binding domain"/>
    <property type="match status" value="1"/>
</dbReference>
<dbReference type="Pfam" id="PF17759">
    <property type="entry name" value="tRNA_synthFbeta"/>
    <property type="match status" value="1"/>
</dbReference>
<dbReference type="SUPFAM" id="SSF54991">
    <property type="entry name" value="Anticodon-binding domain of PheRS"/>
    <property type="match status" value="1"/>
</dbReference>
<comment type="subcellular location">
    <subcellularLocation>
        <location evidence="1 15">Cytoplasm</location>
    </subcellularLocation>
</comment>
<dbReference type="GO" id="GO:0009328">
    <property type="term" value="C:phenylalanine-tRNA ligase complex"/>
    <property type="evidence" value="ECO:0007669"/>
    <property type="project" value="TreeGrafter"/>
</dbReference>
<gene>
    <name evidence="15" type="primary">pheT</name>
    <name evidence="20" type="ORF">GR138_07040</name>
</gene>
<evidence type="ECO:0000256" key="1">
    <source>
        <dbReference type="ARBA" id="ARBA00004496"/>
    </source>
</evidence>
<dbReference type="PROSITE" id="PS50886">
    <property type="entry name" value="TRBD"/>
    <property type="match status" value="1"/>
</dbReference>
<keyword evidence="8 15" id="KW-0547">Nucleotide-binding</keyword>
<dbReference type="SMART" id="SM00896">
    <property type="entry name" value="FDX-ACB"/>
    <property type="match status" value="1"/>
</dbReference>
<dbReference type="OrthoDB" id="9805455at2"/>
<dbReference type="NCBIfam" id="TIGR00472">
    <property type="entry name" value="pheT_bact"/>
    <property type="match status" value="1"/>
</dbReference>
<dbReference type="Gene3D" id="2.40.50.140">
    <property type="entry name" value="Nucleic acid-binding proteins"/>
    <property type="match status" value="1"/>
</dbReference>
<proteinExistence type="inferred from homology"/>
<dbReference type="InterPro" id="IPR045864">
    <property type="entry name" value="aa-tRNA-synth_II/BPL/LPL"/>
</dbReference>
<evidence type="ECO:0000256" key="8">
    <source>
        <dbReference type="ARBA" id="ARBA00022741"/>
    </source>
</evidence>
<dbReference type="InterPro" id="IPR036690">
    <property type="entry name" value="Fdx_antiC-bd_sf"/>
</dbReference>
<dbReference type="InterPro" id="IPR045060">
    <property type="entry name" value="Phe-tRNA-ligase_IIc_bsu"/>
</dbReference>
<organism evidence="20 21">
    <name type="scientific">Shinella kummerowiae</name>
    <dbReference type="NCBI Taxonomy" id="417745"/>
    <lineage>
        <taxon>Bacteria</taxon>
        <taxon>Pseudomonadati</taxon>
        <taxon>Pseudomonadota</taxon>
        <taxon>Alphaproteobacteria</taxon>
        <taxon>Hyphomicrobiales</taxon>
        <taxon>Rhizobiaceae</taxon>
        <taxon>Shinella</taxon>
    </lineage>
</organism>
<evidence type="ECO:0000256" key="2">
    <source>
        <dbReference type="ARBA" id="ARBA00008653"/>
    </source>
</evidence>
<evidence type="ECO:0000256" key="11">
    <source>
        <dbReference type="ARBA" id="ARBA00022884"/>
    </source>
</evidence>
<comment type="subunit">
    <text evidence="3 15">Tetramer of two alpha and two beta subunits.</text>
</comment>
<keyword evidence="5 16" id="KW-0820">tRNA-binding</keyword>
<dbReference type="SUPFAM" id="SSF50249">
    <property type="entry name" value="Nucleic acid-binding proteins"/>
    <property type="match status" value="1"/>
</dbReference>
<evidence type="ECO:0000259" key="19">
    <source>
        <dbReference type="PROSITE" id="PS51483"/>
    </source>
</evidence>
<evidence type="ECO:0000313" key="21">
    <source>
        <dbReference type="Proteomes" id="UP000435802"/>
    </source>
</evidence>
<comment type="cofactor">
    <cofactor evidence="15">
        <name>Mg(2+)</name>
        <dbReference type="ChEBI" id="CHEBI:18420"/>
    </cofactor>
    <text evidence="15">Binds 2 magnesium ions per tetramer.</text>
</comment>
<dbReference type="SUPFAM" id="SSF56037">
    <property type="entry name" value="PheT/TilS domain"/>
    <property type="match status" value="1"/>
</dbReference>
<dbReference type="Pfam" id="PF03483">
    <property type="entry name" value="B3_4"/>
    <property type="match status" value="1"/>
</dbReference>
<dbReference type="Gene3D" id="3.30.930.10">
    <property type="entry name" value="Bira Bifunctional Protein, Domain 2"/>
    <property type="match status" value="1"/>
</dbReference>
<evidence type="ECO:0000256" key="13">
    <source>
        <dbReference type="ARBA" id="ARBA00023146"/>
    </source>
</evidence>
<evidence type="ECO:0000259" key="17">
    <source>
        <dbReference type="PROSITE" id="PS50886"/>
    </source>
</evidence>
<dbReference type="SUPFAM" id="SSF55681">
    <property type="entry name" value="Class II aaRS and biotin synthetases"/>
    <property type="match status" value="1"/>
</dbReference>
<reference evidence="20 21" key="1">
    <citation type="submission" date="2019-12" db="EMBL/GenBank/DDBJ databases">
        <title>Shinella kummerowiae sp. nov., a symbiotic bacterium isolated from root nodules of the herbal legume Kummerowia stipulacea.</title>
        <authorList>
            <person name="Gao J."/>
        </authorList>
    </citation>
    <scope>NUCLEOTIDE SEQUENCE [LARGE SCALE GENOMIC DNA]</scope>
    <source>
        <strain evidence="20 21">CCBAU 25048</strain>
    </source>
</reference>
<dbReference type="GO" id="GO:0004826">
    <property type="term" value="F:phenylalanine-tRNA ligase activity"/>
    <property type="evidence" value="ECO:0007669"/>
    <property type="project" value="UniProtKB-UniRule"/>
</dbReference>
<dbReference type="HAMAP" id="MF_00283">
    <property type="entry name" value="Phe_tRNA_synth_beta1"/>
    <property type="match status" value="1"/>
</dbReference>
<dbReference type="InterPro" id="IPR002547">
    <property type="entry name" value="tRNA-bd_dom"/>
</dbReference>
<feature type="domain" description="TRNA-binding" evidence="17">
    <location>
        <begin position="38"/>
        <end position="148"/>
    </location>
</feature>
<dbReference type="GO" id="GO:0000049">
    <property type="term" value="F:tRNA binding"/>
    <property type="evidence" value="ECO:0007669"/>
    <property type="project" value="UniProtKB-UniRule"/>
</dbReference>
<keyword evidence="11 16" id="KW-0694">RNA-binding</keyword>
<dbReference type="InterPro" id="IPR005121">
    <property type="entry name" value="Fdx_antiC-bd"/>
</dbReference>
<dbReference type="GO" id="GO:0000287">
    <property type="term" value="F:magnesium ion binding"/>
    <property type="evidence" value="ECO:0007669"/>
    <property type="project" value="UniProtKB-UniRule"/>
</dbReference>
<evidence type="ECO:0000256" key="7">
    <source>
        <dbReference type="ARBA" id="ARBA00022723"/>
    </source>
</evidence>
<dbReference type="Gene3D" id="3.30.56.10">
    <property type="match status" value="2"/>
</dbReference>
<dbReference type="InterPro" id="IPR005146">
    <property type="entry name" value="B3/B4_tRNA-bd"/>
</dbReference>
<feature type="domain" description="B5" evidence="19">
    <location>
        <begin position="401"/>
        <end position="476"/>
    </location>
</feature>
<keyword evidence="7 15" id="KW-0479">Metal-binding</keyword>
<protein>
    <recommendedName>
        <fullName evidence="15">Phenylalanine--tRNA ligase beta subunit</fullName>
        <ecNumber evidence="15">6.1.1.20</ecNumber>
    </recommendedName>
    <alternativeName>
        <fullName evidence="15">Phenylalanyl-tRNA synthetase beta subunit</fullName>
        <shortName evidence="15">PheRS</shortName>
    </alternativeName>
</protein>
<accession>A0A6N8SBL0</accession>
<dbReference type="Pfam" id="PF03147">
    <property type="entry name" value="FDX-ACB"/>
    <property type="match status" value="1"/>
</dbReference>
<comment type="catalytic activity">
    <reaction evidence="14 15">
        <text>tRNA(Phe) + L-phenylalanine + ATP = L-phenylalanyl-tRNA(Phe) + AMP + diphosphate + H(+)</text>
        <dbReference type="Rhea" id="RHEA:19413"/>
        <dbReference type="Rhea" id="RHEA-COMP:9668"/>
        <dbReference type="Rhea" id="RHEA-COMP:9699"/>
        <dbReference type="ChEBI" id="CHEBI:15378"/>
        <dbReference type="ChEBI" id="CHEBI:30616"/>
        <dbReference type="ChEBI" id="CHEBI:33019"/>
        <dbReference type="ChEBI" id="CHEBI:58095"/>
        <dbReference type="ChEBI" id="CHEBI:78442"/>
        <dbReference type="ChEBI" id="CHEBI:78531"/>
        <dbReference type="ChEBI" id="CHEBI:456215"/>
        <dbReference type="EC" id="6.1.1.20"/>
    </reaction>
</comment>
<evidence type="ECO:0000256" key="14">
    <source>
        <dbReference type="ARBA" id="ARBA00049255"/>
    </source>
</evidence>
<dbReference type="SMART" id="SM00873">
    <property type="entry name" value="B3_4"/>
    <property type="match status" value="1"/>
</dbReference>
<dbReference type="GO" id="GO:0006432">
    <property type="term" value="P:phenylalanyl-tRNA aminoacylation"/>
    <property type="evidence" value="ECO:0007669"/>
    <property type="project" value="UniProtKB-UniRule"/>
</dbReference>
<keyword evidence="12 15" id="KW-0648">Protein biosynthesis</keyword>
<sequence length="808" mass="85635">MKFTLSWLKDHLDTDASLDEICAKLTAIGLEVEEVDDKAAFKPFVIAKVVSAEQHPNADKLRVLMVDTGKGDPIQVVCGAPNARTGLVGAFAAPGTYVPGIDVTLAVGTIRGVESRGMMCSEKELEISDSHDGIIDLPADAPVGQSYAAYAGLDDPVIEINLTPNRPDCTSIYGIARDLAASGLGTLKAPKAPSFAVEGETPVKVKLDLGGDDHLCPGFALRLVRGVKNGPSPRWMQQRLIAIGLRPINALVDITNYMTFDQGRPLHVFDAAKVKGNLVVRRAVDGEKVLALDTREYTLNPSNVVIADDNGVESIGGIMGGEHSGCDENTVDVLIESALWDPMNIAKSGRSHGIITDARYRFERGVDPEYMVPGLERATELVLELCGGTAAKTDVVGYKGFDARIVDFPFADVKRLTGLEVSSDESVDILNRLGFTVTGSGERVSVAVPSWRPDVDGKADLVEEVMRIHGVDNIRPAPLESHGAVNGRILTTLQIRSRVAKRALASRGMMEAVTWSFIPKAHAELFGGGAPSLALSNPIASDMSDMRPSLLPGLLAAAQRNADKGYGDVALFEVSGTYENDRPEGQRRVAGGIRRGTASLAGAGRLWSNAAKGGGKPVDIYDAKADALAVIEACGLPMGNVQIEAGAPAWYHPGRSGTIKMGPKVVLGYFGEFHPKALAALDVSGALAGFEIYVDAMPEPKKKATRTKPALDLSPFQAVKRDFAFVVDKTVDAGAIVRAASGADRKLIAGVNVFDVFEGASVGEGKKSIAIEVVIQPTDKTLTDEDFEALTAKIVGNVLKTTGGTLRA</sequence>
<dbReference type="InterPro" id="IPR012340">
    <property type="entry name" value="NA-bd_OB-fold"/>
</dbReference>
<dbReference type="FunFam" id="2.40.50.140:FF:000045">
    <property type="entry name" value="Phenylalanine--tRNA ligase beta subunit"/>
    <property type="match status" value="1"/>
</dbReference>
<dbReference type="PANTHER" id="PTHR10947">
    <property type="entry name" value="PHENYLALANYL-TRNA SYNTHETASE BETA CHAIN AND LEUCINE-RICH REPEAT-CONTAINING PROTEIN 47"/>
    <property type="match status" value="1"/>
</dbReference>
<dbReference type="InterPro" id="IPR005147">
    <property type="entry name" value="tRNA_synthase_B5-dom"/>
</dbReference>
<evidence type="ECO:0000256" key="4">
    <source>
        <dbReference type="ARBA" id="ARBA00022490"/>
    </source>
</evidence>
<dbReference type="InterPro" id="IPR020825">
    <property type="entry name" value="Phe-tRNA_synthase-like_B3/B4"/>
</dbReference>
<evidence type="ECO:0000259" key="18">
    <source>
        <dbReference type="PROSITE" id="PS51447"/>
    </source>
</evidence>
<evidence type="ECO:0000313" key="20">
    <source>
        <dbReference type="EMBL" id="MXN44938.1"/>
    </source>
</evidence>
<dbReference type="Gene3D" id="3.30.70.380">
    <property type="entry name" value="Ferrodoxin-fold anticodon-binding domain"/>
    <property type="match status" value="1"/>
</dbReference>
<dbReference type="Pfam" id="PF03484">
    <property type="entry name" value="B5"/>
    <property type="match status" value="1"/>
</dbReference>
<feature type="binding site" evidence="15">
    <location>
        <position position="454"/>
    </location>
    <ligand>
        <name>Mg(2+)</name>
        <dbReference type="ChEBI" id="CHEBI:18420"/>
        <note>shared with alpha subunit</note>
    </ligand>
</feature>
<evidence type="ECO:0000256" key="6">
    <source>
        <dbReference type="ARBA" id="ARBA00022598"/>
    </source>
</evidence>
<keyword evidence="6 15" id="KW-0436">Ligase</keyword>
<comment type="similarity">
    <text evidence="2 15">Belongs to the phenylalanyl-tRNA synthetase beta subunit family. Type 1 subfamily.</text>
</comment>
<keyword evidence="9 15" id="KW-0067">ATP-binding</keyword>